<dbReference type="AlphaFoldDB" id="A0AAD6QMD7"/>
<comment type="caution">
    <text evidence="1">The sequence shown here is derived from an EMBL/GenBank/DDBJ whole genome shotgun (WGS) entry which is preliminary data.</text>
</comment>
<gene>
    <name evidence="1" type="ORF">NC653_016257</name>
</gene>
<evidence type="ECO:0000313" key="1">
    <source>
        <dbReference type="EMBL" id="KAJ6993070.1"/>
    </source>
</evidence>
<dbReference type="EMBL" id="JAQIZT010000006">
    <property type="protein sequence ID" value="KAJ6993070.1"/>
    <property type="molecule type" value="Genomic_DNA"/>
</dbReference>
<proteinExistence type="predicted"/>
<evidence type="ECO:0000313" key="2">
    <source>
        <dbReference type="Proteomes" id="UP001164929"/>
    </source>
</evidence>
<accession>A0AAD6QMD7</accession>
<sequence length="157" mass="18463">MERARSLHGDPEDIGTFLNEGDAVDQGLSVFEDGRFGDASSNKENDFYSAFTRMLELRRLNISQELSFRLLNHQQTMSSHPLIQKIEEKTLRILHFTRCFIFLLHIKAPFVCRKVNSFWKMNSGESEFLESEFRESIFRCLVVLWKTLSSVWLCYEK</sequence>
<protein>
    <submittedName>
        <fullName evidence="1">Uncharacterized protein</fullName>
    </submittedName>
</protein>
<reference evidence="1" key="1">
    <citation type="journal article" date="2023" name="Mol. Ecol. Resour.">
        <title>Chromosome-level genome assembly of a triploid poplar Populus alba 'Berolinensis'.</title>
        <authorList>
            <person name="Chen S."/>
            <person name="Yu Y."/>
            <person name="Wang X."/>
            <person name="Wang S."/>
            <person name="Zhang T."/>
            <person name="Zhou Y."/>
            <person name="He R."/>
            <person name="Meng N."/>
            <person name="Wang Y."/>
            <person name="Liu W."/>
            <person name="Liu Z."/>
            <person name="Liu J."/>
            <person name="Guo Q."/>
            <person name="Huang H."/>
            <person name="Sederoff R.R."/>
            <person name="Wang G."/>
            <person name="Qu G."/>
            <person name="Chen S."/>
        </authorList>
    </citation>
    <scope>NUCLEOTIDE SEQUENCE</scope>
    <source>
        <strain evidence="1">SC-2020</strain>
    </source>
</reference>
<organism evidence="1 2">
    <name type="scientific">Populus alba x Populus x berolinensis</name>
    <dbReference type="NCBI Taxonomy" id="444605"/>
    <lineage>
        <taxon>Eukaryota</taxon>
        <taxon>Viridiplantae</taxon>
        <taxon>Streptophyta</taxon>
        <taxon>Embryophyta</taxon>
        <taxon>Tracheophyta</taxon>
        <taxon>Spermatophyta</taxon>
        <taxon>Magnoliopsida</taxon>
        <taxon>eudicotyledons</taxon>
        <taxon>Gunneridae</taxon>
        <taxon>Pentapetalae</taxon>
        <taxon>rosids</taxon>
        <taxon>fabids</taxon>
        <taxon>Malpighiales</taxon>
        <taxon>Salicaceae</taxon>
        <taxon>Saliceae</taxon>
        <taxon>Populus</taxon>
    </lineage>
</organism>
<dbReference type="Proteomes" id="UP001164929">
    <property type="component" value="Chromosome 6"/>
</dbReference>
<name>A0AAD6QMD7_9ROSI</name>
<keyword evidence="2" id="KW-1185">Reference proteome</keyword>